<name>A0A1G8R266_9BACI</name>
<dbReference type="STRING" id="930129.SAMN05216352_1248"/>
<keyword evidence="1" id="KW-0812">Transmembrane</keyword>
<dbReference type="EMBL" id="FNDU01000024">
    <property type="protein sequence ID" value="SDJ11041.1"/>
    <property type="molecule type" value="Genomic_DNA"/>
</dbReference>
<keyword evidence="1" id="KW-0472">Membrane</keyword>
<evidence type="ECO:0000313" key="3">
    <source>
        <dbReference type="Proteomes" id="UP000199017"/>
    </source>
</evidence>
<feature type="transmembrane region" description="Helical" evidence="1">
    <location>
        <begin position="6"/>
        <end position="30"/>
    </location>
</feature>
<feature type="transmembrane region" description="Helical" evidence="1">
    <location>
        <begin position="51"/>
        <end position="71"/>
    </location>
</feature>
<dbReference type="Proteomes" id="UP000199017">
    <property type="component" value="Unassembled WGS sequence"/>
</dbReference>
<evidence type="ECO:0000313" key="2">
    <source>
        <dbReference type="EMBL" id="SDJ11041.1"/>
    </source>
</evidence>
<reference evidence="2 3" key="1">
    <citation type="submission" date="2016-10" db="EMBL/GenBank/DDBJ databases">
        <authorList>
            <person name="de Groot N.N."/>
        </authorList>
    </citation>
    <scope>NUCLEOTIDE SEQUENCE [LARGE SCALE GENOMIC DNA]</scope>
    <source>
        <strain evidence="3">P4B,CCM 7963,CECT 7998,DSM 25260,IBRC-M 10614,KCTC 13821</strain>
    </source>
</reference>
<organism evidence="2 3">
    <name type="scientific">Alteribacillus bidgolensis</name>
    <dbReference type="NCBI Taxonomy" id="930129"/>
    <lineage>
        <taxon>Bacteria</taxon>
        <taxon>Bacillati</taxon>
        <taxon>Bacillota</taxon>
        <taxon>Bacilli</taxon>
        <taxon>Bacillales</taxon>
        <taxon>Bacillaceae</taxon>
        <taxon>Alteribacillus</taxon>
    </lineage>
</organism>
<keyword evidence="1" id="KW-1133">Transmembrane helix</keyword>
<proteinExistence type="predicted"/>
<evidence type="ECO:0000256" key="1">
    <source>
        <dbReference type="SAM" id="Phobius"/>
    </source>
</evidence>
<gene>
    <name evidence="2" type="ORF">SAMN05216352_1248</name>
</gene>
<dbReference type="AlphaFoldDB" id="A0A1G8R266"/>
<accession>A0A1G8R266</accession>
<sequence>MVVTVAVVVITHDLSKGVFAGILLSAIFFVSKISKVGIDSKLDEKKEKEHISSKASCFLLLLLIPLPVLILRKI</sequence>
<protein>
    <submittedName>
        <fullName evidence="2">Uncharacterized protein</fullName>
    </submittedName>
</protein>
<keyword evidence="3" id="KW-1185">Reference proteome</keyword>